<evidence type="ECO:0008006" key="3">
    <source>
        <dbReference type="Google" id="ProtNLM"/>
    </source>
</evidence>
<comment type="caution">
    <text evidence="1">The sequence shown here is derived from an EMBL/GenBank/DDBJ whole genome shotgun (WGS) entry which is preliminary data.</text>
</comment>
<dbReference type="EMBL" id="WHVB01000039">
    <property type="protein sequence ID" value="KAF8466781.1"/>
    <property type="molecule type" value="Genomic_DNA"/>
</dbReference>
<feature type="non-terminal residue" evidence="1">
    <location>
        <position position="1"/>
    </location>
</feature>
<dbReference type="Proteomes" id="UP000759537">
    <property type="component" value="Unassembled WGS sequence"/>
</dbReference>
<dbReference type="OrthoDB" id="3203937at2759"/>
<name>A0A9P5MQH7_9AGAM</name>
<reference evidence="1" key="2">
    <citation type="journal article" date="2020" name="Nat. Commun.">
        <title>Large-scale genome sequencing of mycorrhizal fungi provides insights into the early evolution of symbiotic traits.</title>
        <authorList>
            <person name="Miyauchi S."/>
            <person name="Kiss E."/>
            <person name="Kuo A."/>
            <person name="Drula E."/>
            <person name="Kohler A."/>
            <person name="Sanchez-Garcia M."/>
            <person name="Morin E."/>
            <person name="Andreopoulos B."/>
            <person name="Barry K.W."/>
            <person name="Bonito G."/>
            <person name="Buee M."/>
            <person name="Carver A."/>
            <person name="Chen C."/>
            <person name="Cichocki N."/>
            <person name="Clum A."/>
            <person name="Culley D."/>
            <person name="Crous P.W."/>
            <person name="Fauchery L."/>
            <person name="Girlanda M."/>
            <person name="Hayes R.D."/>
            <person name="Keri Z."/>
            <person name="LaButti K."/>
            <person name="Lipzen A."/>
            <person name="Lombard V."/>
            <person name="Magnuson J."/>
            <person name="Maillard F."/>
            <person name="Murat C."/>
            <person name="Nolan M."/>
            <person name="Ohm R.A."/>
            <person name="Pangilinan J."/>
            <person name="Pereira M.F."/>
            <person name="Perotto S."/>
            <person name="Peter M."/>
            <person name="Pfister S."/>
            <person name="Riley R."/>
            <person name="Sitrit Y."/>
            <person name="Stielow J.B."/>
            <person name="Szollosi G."/>
            <person name="Zifcakova L."/>
            <person name="Stursova M."/>
            <person name="Spatafora J.W."/>
            <person name="Tedersoo L."/>
            <person name="Vaario L.M."/>
            <person name="Yamada A."/>
            <person name="Yan M."/>
            <person name="Wang P."/>
            <person name="Xu J."/>
            <person name="Bruns T."/>
            <person name="Baldrian P."/>
            <person name="Vilgalys R."/>
            <person name="Dunand C."/>
            <person name="Henrissat B."/>
            <person name="Grigoriev I.V."/>
            <person name="Hibbett D."/>
            <person name="Nagy L.G."/>
            <person name="Martin F.M."/>
        </authorList>
    </citation>
    <scope>NUCLEOTIDE SEQUENCE</scope>
    <source>
        <strain evidence="1">Prilba</strain>
    </source>
</reference>
<keyword evidence="2" id="KW-1185">Reference proteome</keyword>
<accession>A0A9P5MQH7</accession>
<proteinExistence type="predicted"/>
<organism evidence="1 2">
    <name type="scientific">Russula ochroleuca</name>
    <dbReference type="NCBI Taxonomy" id="152965"/>
    <lineage>
        <taxon>Eukaryota</taxon>
        <taxon>Fungi</taxon>
        <taxon>Dikarya</taxon>
        <taxon>Basidiomycota</taxon>
        <taxon>Agaricomycotina</taxon>
        <taxon>Agaricomycetes</taxon>
        <taxon>Russulales</taxon>
        <taxon>Russulaceae</taxon>
        <taxon>Russula</taxon>
    </lineage>
</organism>
<feature type="non-terminal residue" evidence="1">
    <location>
        <position position="79"/>
    </location>
</feature>
<dbReference type="AlphaFoldDB" id="A0A9P5MQH7"/>
<protein>
    <recommendedName>
        <fullName evidence="3">Winged helix-turn helix domain-containing protein</fullName>
    </recommendedName>
</protein>
<sequence>LESTPDLYLDELCQDLELHNWKSVSISTIWRMLQKAGYTIKKLTCIAMERNAQTCAEFSARIGEYKPEQLVFVDKSAVD</sequence>
<evidence type="ECO:0000313" key="1">
    <source>
        <dbReference type="EMBL" id="KAF8466781.1"/>
    </source>
</evidence>
<reference evidence="1" key="1">
    <citation type="submission" date="2019-10" db="EMBL/GenBank/DDBJ databases">
        <authorList>
            <consortium name="DOE Joint Genome Institute"/>
            <person name="Kuo A."/>
            <person name="Miyauchi S."/>
            <person name="Kiss E."/>
            <person name="Drula E."/>
            <person name="Kohler A."/>
            <person name="Sanchez-Garcia M."/>
            <person name="Andreopoulos B."/>
            <person name="Barry K.W."/>
            <person name="Bonito G."/>
            <person name="Buee M."/>
            <person name="Carver A."/>
            <person name="Chen C."/>
            <person name="Cichocki N."/>
            <person name="Clum A."/>
            <person name="Culley D."/>
            <person name="Crous P.W."/>
            <person name="Fauchery L."/>
            <person name="Girlanda M."/>
            <person name="Hayes R."/>
            <person name="Keri Z."/>
            <person name="LaButti K."/>
            <person name="Lipzen A."/>
            <person name="Lombard V."/>
            <person name="Magnuson J."/>
            <person name="Maillard F."/>
            <person name="Morin E."/>
            <person name="Murat C."/>
            <person name="Nolan M."/>
            <person name="Ohm R."/>
            <person name="Pangilinan J."/>
            <person name="Pereira M."/>
            <person name="Perotto S."/>
            <person name="Peter M."/>
            <person name="Riley R."/>
            <person name="Sitrit Y."/>
            <person name="Stielow B."/>
            <person name="Szollosi G."/>
            <person name="Zifcakova L."/>
            <person name="Stursova M."/>
            <person name="Spatafora J.W."/>
            <person name="Tedersoo L."/>
            <person name="Vaario L.-M."/>
            <person name="Yamada A."/>
            <person name="Yan M."/>
            <person name="Wang P."/>
            <person name="Xu J."/>
            <person name="Bruns T."/>
            <person name="Baldrian P."/>
            <person name="Vilgalys R."/>
            <person name="Henrissat B."/>
            <person name="Grigoriev I.V."/>
            <person name="Hibbett D."/>
            <person name="Nagy L.G."/>
            <person name="Martin F.M."/>
        </authorList>
    </citation>
    <scope>NUCLEOTIDE SEQUENCE</scope>
    <source>
        <strain evidence="1">Prilba</strain>
    </source>
</reference>
<gene>
    <name evidence="1" type="ORF">DFH94DRAFT_619425</name>
</gene>
<evidence type="ECO:0000313" key="2">
    <source>
        <dbReference type="Proteomes" id="UP000759537"/>
    </source>
</evidence>